<dbReference type="CDD" id="cd00093">
    <property type="entry name" value="HTH_XRE"/>
    <property type="match status" value="1"/>
</dbReference>
<sequence>MIHDRMRRARVLRGLSLEALAQRLGDISKQALNKFEKGESVPNSTRVLQLAQALGVKPEYFFRSDTVALAPLEFRKLAKMPKYRQEQVEEQMRDHLERYIALERCFDAADLQARPAPAQSIPVASVAEAETAAQQLREQWAIGGDAIANLTQLLEEHGIKVALLDGPTDFDGACAATQDGQHVLIALNATRPGERMRFTAAHELGHWIMALPQDMPERTRESCCHRFAGAFLYPEEQVLRDFGTHRRSRVHPVELLNAKRRYGISMQLALRRLKDLDLVGEQTYTASCIQFGREGWRTSEPEPLLAEQPRRFESLVFWGLAEDLFSPSRAAEFLQRRIDQLEPSLHA</sequence>
<dbReference type="Gene3D" id="1.10.10.2910">
    <property type="match status" value="1"/>
</dbReference>
<evidence type="ECO:0000259" key="2">
    <source>
        <dbReference type="PROSITE" id="PS50943"/>
    </source>
</evidence>
<gene>
    <name evidence="3" type="ORF">GCM10007320_59820</name>
</gene>
<dbReference type="Gene3D" id="1.10.260.40">
    <property type="entry name" value="lambda repressor-like DNA-binding domains"/>
    <property type="match status" value="1"/>
</dbReference>
<name>A0ABQ3GCB1_9BURK</name>
<dbReference type="RefSeq" id="WP_189690538.1">
    <property type="nucleotide sequence ID" value="NZ_BMYK01000035.1"/>
</dbReference>
<evidence type="ECO:0000256" key="1">
    <source>
        <dbReference type="ARBA" id="ARBA00007227"/>
    </source>
</evidence>
<keyword evidence="4" id="KW-1185">Reference proteome</keyword>
<organism evidence="3 4">
    <name type="scientific">Pseudorhodoferax aquiterrae</name>
    <dbReference type="NCBI Taxonomy" id="747304"/>
    <lineage>
        <taxon>Bacteria</taxon>
        <taxon>Pseudomonadati</taxon>
        <taxon>Pseudomonadota</taxon>
        <taxon>Betaproteobacteria</taxon>
        <taxon>Burkholderiales</taxon>
        <taxon>Comamonadaceae</taxon>
    </lineage>
</organism>
<dbReference type="InterPro" id="IPR010982">
    <property type="entry name" value="Lambda_DNA-bd_dom_sf"/>
</dbReference>
<comment type="caution">
    <text evidence="3">The sequence shown here is derived from an EMBL/GenBank/DDBJ whole genome shotgun (WGS) entry which is preliminary data.</text>
</comment>
<dbReference type="Pfam" id="PF06114">
    <property type="entry name" value="Peptidase_M78"/>
    <property type="match status" value="1"/>
</dbReference>
<dbReference type="Pfam" id="PF01381">
    <property type="entry name" value="HTH_3"/>
    <property type="match status" value="1"/>
</dbReference>
<keyword evidence="3" id="KW-0238">DNA-binding</keyword>
<dbReference type="SUPFAM" id="SSF47413">
    <property type="entry name" value="lambda repressor-like DNA-binding domains"/>
    <property type="match status" value="1"/>
</dbReference>
<dbReference type="PROSITE" id="PS50943">
    <property type="entry name" value="HTH_CROC1"/>
    <property type="match status" value="1"/>
</dbReference>
<dbReference type="PANTHER" id="PTHR43236:SF1">
    <property type="entry name" value="BLL7220 PROTEIN"/>
    <property type="match status" value="1"/>
</dbReference>
<reference evidence="4" key="1">
    <citation type="journal article" date="2019" name="Int. J. Syst. Evol. Microbiol.">
        <title>The Global Catalogue of Microorganisms (GCM) 10K type strain sequencing project: providing services to taxonomists for standard genome sequencing and annotation.</title>
        <authorList>
            <consortium name="The Broad Institute Genomics Platform"/>
            <consortium name="The Broad Institute Genome Sequencing Center for Infectious Disease"/>
            <person name="Wu L."/>
            <person name="Ma J."/>
        </authorList>
    </citation>
    <scope>NUCLEOTIDE SEQUENCE [LARGE SCALE GENOMIC DNA]</scope>
    <source>
        <strain evidence="4">KCTC 23314</strain>
    </source>
</reference>
<accession>A0ABQ3GCB1</accession>
<comment type="similarity">
    <text evidence="1">Belongs to the short-chain fatty acyl-CoA assimilation regulator (ScfR) family.</text>
</comment>
<proteinExistence type="inferred from homology"/>
<evidence type="ECO:0000313" key="4">
    <source>
        <dbReference type="Proteomes" id="UP000626210"/>
    </source>
</evidence>
<evidence type="ECO:0000313" key="3">
    <source>
        <dbReference type="EMBL" id="GHD01451.1"/>
    </source>
</evidence>
<dbReference type="PANTHER" id="PTHR43236">
    <property type="entry name" value="ANTITOXIN HIGA1"/>
    <property type="match status" value="1"/>
</dbReference>
<dbReference type="InterPro" id="IPR052345">
    <property type="entry name" value="Rad_response_metalloprotease"/>
</dbReference>
<dbReference type="SMART" id="SM00530">
    <property type="entry name" value="HTH_XRE"/>
    <property type="match status" value="1"/>
</dbReference>
<dbReference type="InterPro" id="IPR001387">
    <property type="entry name" value="Cro/C1-type_HTH"/>
</dbReference>
<dbReference type="Proteomes" id="UP000626210">
    <property type="component" value="Unassembled WGS sequence"/>
</dbReference>
<dbReference type="InterPro" id="IPR010359">
    <property type="entry name" value="IrrE_HExxH"/>
</dbReference>
<protein>
    <submittedName>
        <fullName evidence="3">DNA-binding protein</fullName>
    </submittedName>
</protein>
<dbReference type="GO" id="GO:0003677">
    <property type="term" value="F:DNA binding"/>
    <property type="evidence" value="ECO:0007669"/>
    <property type="project" value="UniProtKB-KW"/>
</dbReference>
<dbReference type="EMBL" id="BMYK01000035">
    <property type="protein sequence ID" value="GHD01451.1"/>
    <property type="molecule type" value="Genomic_DNA"/>
</dbReference>
<feature type="domain" description="HTH cro/C1-type" evidence="2">
    <location>
        <begin position="6"/>
        <end position="61"/>
    </location>
</feature>